<evidence type="ECO:0000313" key="3">
    <source>
        <dbReference type="Proteomes" id="UP000030764"/>
    </source>
</evidence>
<name>A0A085NLX9_9BILA</name>
<dbReference type="Proteomes" id="UP000030758">
    <property type="component" value="Unassembled WGS sequence"/>
</dbReference>
<evidence type="ECO:0000313" key="1">
    <source>
        <dbReference type="EMBL" id="KFD58210.1"/>
    </source>
</evidence>
<protein>
    <submittedName>
        <fullName evidence="2">Uncharacterized protein</fullName>
    </submittedName>
</protein>
<keyword evidence="3" id="KW-1185">Reference proteome</keyword>
<evidence type="ECO:0000313" key="2">
    <source>
        <dbReference type="EMBL" id="KFD70475.1"/>
    </source>
</evidence>
<proteinExistence type="predicted"/>
<accession>A0A085NLX9</accession>
<dbReference type="EMBL" id="KL363185">
    <property type="protein sequence ID" value="KFD58210.1"/>
    <property type="molecule type" value="Genomic_DNA"/>
</dbReference>
<dbReference type="Proteomes" id="UP000030764">
    <property type="component" value="Unassembled WGS sequence"/>
</dbReference>
<gene>
    <name evidence="1" type="ORF">M513_00973</name>
    <name evidence="2" type="ORF">M514_00973</name>
</gene>
<organism evidence="2">
    <name type="scientific">Trichuris suis</name>
    <name type="common">pig whipworm</name>
    <dbReference type="NCBI Taxonomy" id="68888"/>
    <lineage>
        <taxon>Eukaryota</taxon>
        <taxon>Metazoa</taxon>
        <taxon>Ecdysozoa</taxon>
        <taxon>Nematoda</taxon>
        <taxon>Enoplea</taxon>
        <taxon>Dorylaimia</taxon>
        <taxon>Trichinellida</taxon>
        <taxon>Trichuridae</taxon>
        <taxon>Trichuris</taxon>
    </lineage>
</organism>
<sequence length="76" mass="8791">MKTNHPVTKHPSFKDVHDVDVSKVNRAHSFTDAKRRLFMGKHKWRDGTFRTRSVWGVAYTVSTLRKLALMTGPHES</sequence>
<dbReference type="AlphaFoldDB" id="A0A085NLX9"/>
<dbReference type="EMBL" id="KL367487">
    <property type="protein sequence ID" value="KFD70475.1"/>
    <property type="molecule type" value="Genomic_DNA"/>
</dbReference>
<reference evidence="2 3" key="1">
    <citation type="journal article" date="2014" name="Nat. Genet.">
        <title>Genome and transcriptome of the porcine whipworm Trichuris suis.</title>
        <authorList>
            <person name="Jex A.R."/>
            <person name="Nejsum P."/>
            <person name="Schwarz E.M."/>
            <person name="Hu L."/>
            <person name="Young N.D."/>
            <person name="Hall R.S."/>
            <person name="Korhonen P.K."/>
            <person name="Liao S."/>
            <person name="Thamsborg S."/>
            <person name="Xia J."/>
            <person name="Xu P."/>
            <person name="Wang S."/>
            <person name="Scheerlinck J.P."/>
            <person name="Hofmann A."/>
            <person name="Sternberg P.W."/>
            <person name="Wang J."/>
            <person name="Gasser R.B."/>
        </authorList>
    </citation>
    <scope>NUCLEOTIDE SEQUENCE [LARGE SCALE GENOMIC DNA]</scope>
    <source>
        <strain evidence="2">DCEP-RM93F</strain>
        <strain evidence="1">DCEP-RM93M</strain>
    </source>
</reference>